<organism evidence="2 3">
    <name type="scientific">Mycobacterium shottsii</name>
    <dbReference type="NCBI Taxonomy" id="133549"/>
    <lineage>
        <taxon>Bacteria</taxon>
        <taxon>Bacillati</taxon>
        <taxon>Actinomycetota</taxon>
        <taxon>Actinomycetes</taxon>
        <taxon>Mycobacteriales</taxon>
        <taxon>Mycobacteriaceae</taxon>
        <taxon>Mycobacterium</taxon>
        <taxon>Mycobacterium ulcerans group</taxon>
    </lineage>
</organism>
<dbReference type="Proteomes" id="UP000467164">
    <property type="component" value="Chromosome"/>
</dbReference>
<protein>
    <submittedName>
        <fullName evidence="2">Uncharacterized protein</fullName>
    </submittedName>
</protein>
<evidence type="ECO:0000313" key="3">
    <source>
        <dbReference type="Proteomes" id="UP000467164"/>
    </source>
</evidence>
<dbReference type="AlphaFoldDB" id="A0A7I7LGD0"/>
<accession>A0A7I7LGD0</accession>
<sequence length="142" mass="15624">MGPIDQQHQALARAAVDTAQPWGARQTYRHPDMTADAGQPGTPRLSALSERSVCRAEAGLESLLDAVDREGNPMHSNLVGHRGLRLHRRWVDVLEELETTVPVWRPEQRNVGVIAIKADGSVGPFTTDRVTPDDRETEVGET</sequence>
<dbReference type="KEGG" id="msho:MSHO_37540"/>
<evidence type="ECO:0000313" key="2">
    <source>
        <dbReference type="EMBL" id="BBX58409.1"/>
    </source>
</evidence>
<keyword evidence="3" id="KW-1185">Reference proteome</keyword>
<reference evidence="2 3" key="1">
    <citation type="journal article" date="2019" name="Emerg. Microbes Infect.">
        <title>Comprehensive subspecies identification of 175 nontuberculous mycobacteria species based on 7547 genomic profiles.</title>
        <authorList>
            <person name="Matsumoto Y."/>
            <person name="Kinjo T."/>
            <person name="Motooka D."/>
            <person name="Nabeya D."/>
            <person name="Jung N."/>
            <person name="Uechi K."/>
            <person name="Horii T."/>
            <person name="Iida T."/>
            <person name="Fujita J."/>
            <person name="Nakamura S."/>
        </authorList>
    </citation>
    <scope>NUCLEOTIDE SEQUENCE [LARGE SCALE GENOMIC DNA]</scope>
    <source>
        <strain evidence="2 3">JCM 12657</strain>
    </source>
</reference>
<name>A0A7I7LGD0_9MYCO</name>
<dbReference type="EMBL" id="AP022572">
    <property type="protein sequence ID" value="BBX58409.1"/>
    <property type="molecule type" value="Genomic_DNA"/>
</dbReference>
<proteinExistence type="predicted"/>
<gene>
    <name evidence="2" type="ORF">MSHO_37540</name>
</gene>
<evidence type="ECO:0000256" key="1">
    <source>
        <dbReference type="SAM" id="MobiDB-lite"/>
    </source>
</evidence>
<feature type="region of interest" description="Disordered" evidence="1">
    <location>
        <begin position="1"/>
        <end position="22"/>
    </location>
</feature>